<keyword evidence="3" id="KW-0862">Zinc</keyword>
<organism evidence="5 6">
    <name type="scientific">Loxostege sticticalis</name>
    <name type="common">Beet webworm moth</name>
    <dbReference type="NCBI Taxonomy" id="481309"/>
    <lineage>
        <taxon>Eukaryota</taxon>
        <taxon>Metazoa</taxon>
        <taxon>Ecdysozoa</taxon>
        <taxon>Arthropoda</taxon>
        <taxon>Hexapoda</taxon>
        <taxon>Insecta</taxon>
        <taxon>Pterygota</taxon>
        <taxon>Neoptera</taxon>
        <taxon>Endopterygota</taxon>
        <taxon>Lepidoptera</taxon>
        <taxon>Glossata</taxon>
        <taxon>Ditrysia</taxon>
        <taxon>Pyraloidea</taxon>
        <taxon>Crambidae</taxon>
        <taxon>Pyraustinae</taxon>
        <taxon>Loxostege</taxon>
    </lineage>
</organism>
<keyword evidence="1" id="KW-0479">Metal-binding</keyword>
<dbReference type="Gene3D" id="2.20.25.240">
    <property type="match status" value="1"/>
</dbReference>
<feature type="domain" description="FLYWCH-type" evidence="4">
    <location>
        <begin position="12"/>
        <end position="67"/>
    </location>
</feature>
<protein>
    <recommendedName>
        <fullName evidence="4">FLYWCH-type domain-containing protein</fullName>
    </recommendedName>
</protein>
<comment type="caution">
    <text evidence="5">The sequence shown here is derived from an EMBL/GenBank/DDBJ whole genome shotgun (WGS) entry which is preliminary data.</text>
</comment>
<name>A0ABR3HY32_LOXSC</name>
<proteinExistence type="predicted"/>
<dbReference type="Proteomes" id="UP001549920">
    <property type="component" value="Unassembled WGS sequence"/>
</dbReference>
<evidence type="ECO:0000256" key="1">
    <source>
        <dbReference type="ARBA" id="ARBA00022723"/>
    </source>
</evidence>
<evidence type="ECO:0000313" key="6">
    <source>
        <dbReference type="Proteomes" id="UP001549920"/>
    </source>
</evidence>
<keyword evidence="2" id="KW-0863">Zinc-finger</keyword>
<dbReference type="InterPro" id="IPR007588">
    <property type="entry name" value="Znf_FLYWCH"/>
</dbReference>
<evidence type="ECO:0000259" key="4">
    <source>
        <dbReference type="Pfam" id="PF04500"/>
    </source>
</evidence>
<sequence length="125" mass="14380">MNVTGNLTYKTIPTKKGNNLIMLKNYTYSKDSRTRNYYCSSKLKGCRARFKMDEKGDIIHGDFTHTHDPPKYAISSSGHYIKFKLKGCRARFKMDEKGDIIHGDFTHTHDPPKYAISSSGHYIKL</sequence>
<evidence type="ECO:0000313" key="5">
    <source>
        <dbReference type="EMBL" id="KAL0881460.1"/>
    </source>
</evidence>
<reference evidence="5 6" key="1">
    <citation type="submission" date="2024-06" db="EMBL/GenBank/DDBJ databases">
        <title>A chromosome-level genome assembly of beet webworm, Loxostege sticticalis.</title>
        <authorList>
            <person name="Zhang Y."/>
        </authorList>
    </citation>
    <scope>NUCLEOTIDE SEQUENCE [LARGE SCALE GENOMIC DNA]</scope>
    <source>
        <strain evidence="5">AQ026</strain>
        <tissue evidence="5">Whole body</tissue>
    </source>
</reference>
<accession>A0ABR3HY32</accession>
<dbReference type="EMBL" id="JBEUOH010000011">
    <property type="protein sequence ID" value="KAL0881460.1"/>
    <property type="molecule type" value="Genomic_DNA"/>
</dbReference>
<dbReference type="Pfam" id="PF04500">
    <property type="entry name" value="FLYWCH"/>
    <property type="match status" value="1"/>
</dbReference>
<keyword evidence="6" id="KW-1185">Reference proteome</keyword>
<gene>
    <name evidence="5" type="ORF">ABMA27_001323</name>
</gene>
<evidence type="ECO:0000256" key="3">
    <source>
        <dbReference type="ARBA" id="ARBA00022833"/>
    </source>
</evidence>
<evidence type="ECO:0000256" key="2">
    <source>
        <dbReference type="ARBA" id="ARBA00022771"/>
    </source>
</evidence>